<keyword evidence="8" id="KW-1185">Reference proteome</keyword>
<organism evidence="7 8">
    <name type="scientific">Emergencia timonensis</name>
    <dbReference type="NCBI Taxonomy" id="1776384"/>
    <lineage>
        <taxon>Bacteria</taxon>
        <taxon>Bacillati</taxon>
        <taxon>Bacillota</taxon>
        <taxon>Clostridia</taxon>
        <taxon>Peptostreptococcales</taxon>
        <taxon>Anaerovoracaceae</taxon>
        <taxon>Emergencia</taxon>
    </lineage>
</organism>
<dbReference type="PANTHER" id="PTHR42978">
    <property type="entry name" value="QUORUM-QUENCHING LACTONASE YTNP-RELATED-RELATED"/>
    <property type="match status" value="1"/>
</dbReference>
<dbReference type="InterPro" id="IPR001279">
    <property type="entry name" value="Metallo-B-lactamas"/>
</dbReference>
<dbReference type="Gene3D" id="3.60.15.10">
    <property type="entry name" value="Ribonuclease Z/Hydroxyacylglutathione hydrolase-like"/>
    <property type="match status" value="1"/>
</dbReference>
<dbReference type="GO" id="GO:0046872">
    <property type="term" value="F:metal ion binding"/>
    <property type="evidence" value="ECO:0007669"/>
    <property type="project" value="UniProtKB-KW"/>
</dbReference>
<evidence type="ECO:0000256" key="3">
    <source>
        <dbReference type="ARBA" id="ARBA00022723"/>
    </source>
</evidence>
<evidence type="ECO:0000256" key="5">
    <source>
        <dbReference type="ARBA" id="ARBA00022833"/>
    </source>
</evidence>
<proteinExistence type="inferred from homology"/>
<feature type="domain" description="Metallo-beta-lactamase" evidence="6">
    <location>
        <begin position="33"/>
        <end position="244"/>
    </location>
</feature>
<dbReference type="SMART" id="SM00849">
    <property type="entry name" value="Lactamase_B"/>
    <property type="match status" value="1"/>
</dbReference>
<comment type="caution">
    <text evidence="7">The sequence shown here is derived from an EMBL/GenBank/DDBJ whole genome shotgun (WGS) entry which is preliminary data.</text>
</comment>
<name>A0A415E5T8_9FIRM</name>
<dbReference type="RefSeq" id="WP_118333150.1">
    <property type="nucleotide sequence ID" value="NZ_AP025567.1"/>
</dbReference>
<dbReference type="PANTHER" id="PTHR42978:SF2">
    <property type="entry name" value="102 KBASES UNSTABLE REGION: FROM 1 TO 119443"/>
    <property type="match status" value="1"/>
</dbReference>
<dbReference type="InterPro" id="IPR051013">
    <property type="entry name" value="MBL_superfamily_lactonases"/>
</dbReference>
<dbReference type="STRING" id="1776384.GCA_900086585_02313"/>
<evidence type="ECO:0000256" key="2">
    <source>
        <dbReference type="ARBA" id="ARBA00007749"/>
    </source>
</evidence>
<protein>
    <submittedName>
        <fullName evidence="7">N-acyl homoserine lactonase family protein</fullName>
    </submittedName>
</protein>
<evidence type="ECO:0000313" key="7">
    <source>
        <dbReference type="EMBL" id="RHJ89084.1"/>
    </source>
</evidence>
<dbReference type="GO" id="GO:0016787">
    <property type="term" value="F:hydrolase activity"/>
    <property type="evidence" value="ECO:0007669"/>
    <property type="project" value="UniProtKB-KW"/>
</dbReference>
<dbReference type="Proteomes" id="UP000284841">
    <property type="component" value="Unassembled WGS sequence"/>
</dbReference>
<evidence type="ECO:0000256" key="4">
    <source>
        <dbReference type="ARBA" id="ARBA00022801"/>
    </source>
</evidence>
<keyword evidence="3" id="KW-0479">Metal-binding</keyword>
<keyword evidence="4" id="KW-0378">Hydrolase</keyword>
<sequence length="261" mass="29419">MKLHLLDNGVLLLGKENPVLLDRNEAETSNDIPVHSFLLDTSIGYILFDCACDDEGMKVWPEWLKQTPYQPGENGTVVDSLRKIGIQPEEIKYVVLSHMHVDHMGCLKYFPAARTLVSAEEFISVMKNYATDQLTDTFHVKTDIENSLKAGIRWQLMYEESMQLCDEVTVYHLGPGHSYGMLALLVKGENGNYILASDAVYSKAHYGPPAQMAGVCIDEAGYYRTIEKIRAISEVNNAEVFFGHDMNQFKELQKRYASGTL</sequence>
<comment type="cofactor">
    <cofactor evidence="1">
        <name>Zn(2+)</name>
        <dbReference type="ChEBI" id="CHEBI:29105"/>
    </cofactor>
</comment>
<dbReference type="SUPFAM" id="SSF56281">
    <property type="entry name" value="Metallo-hydrolase/oxidoreductase"/>
    <property type="match status" value="1"/>
</dbReference>
<dbReference type="InterPro" id="IPR036866">
    <property type="entry name" value="RibonucZ/Hydroxyglut_hydro"/>
</dbReference>
<evidence type="ECO:0000256" key="1">
    <source>
        <dbReference type="ARBA" id="ARBA00001947"/>
    </source>
</evidence>
<dbReference type="CDD" id="cd07729">
    <property type="entry name" value="AHL_lactonase_MBL-fold"/>
    <property type="match status" value="1"/>
</dbReference>
<dbReference type="Pfam" id="PF00753">
    <property type="entry name" value="Lactamase_B"/>
    <property type="match status" value="1"/>
</dbReference>
<dbReference type="OrthoDB" id="9761531at2"/>
<dbReference type="AlphaFoldDB" id="A0A415E5T8"/>
<reference evidence="7 8" key="1">
    <citation type="submission" date="2018-08" db="EMBL/GenBank/DDBJ databases">
        <title>A genome reference for cultivated species of the human gut microbiota.</title>
        <authorList>
            <person name="Zou Y."/>
            <person name="Xue W."/>
            <person name="Luo G."/>
        </authorList>
    </citation>
    <scope>NUCLEOTIDE SEQUENCE [LARGE SCALE GENOMIC DNA]</scope>
    <source>
        <strain evidence="7 8">AM07-24</strain>
    </source>
</reference>
<gene>
    <name evidence="7" type="ORF">DW099_00455</name>
</gene>
<keyword evidence="5" id="KW-0862">Zinc</keyword>
<dbReference type="EMBL" id="QRMS01000001">
    <property type="protein sequence ID" value="RHJ89084.1"/>
    <property type="molecule type" value="Genomic_DNA"/>
</dbReference>
<accession>A0A415E5T8</accession>
<comment type="similarity">
    <text evidence="2">Belongs to the metallo-beta-lactamase superfamily.</text>
</comment>
<evidence type="ECO:0000313" key="8">
    <source>
        <dbReference type="Proteomes" id="UP000284841"/>
    </source>
</evidence>
<evidence type="ECO:0000259" key="6">
    <source>
        <dbReference type="SMART" id="SM00849"/>
    </source>
</evidence>